<keyword evidence="2" id="KW-1185">Reference proteome</keyword>
<name>A0ACC1QQY3_9HYPO</name>
<sequence>MASSIFDIREHVIPGEHTREYARAKANSQEETLVIHVKQYTPKGNGAPQKGDVNIIGAHANGFPKELYEPLWEDLLKNLTSKGVRVGSIWIADCAWQGQSGILNQDRLGDDPSWFDYSRDMLQMINHFRMPRPLVGMGHSFAPSSSSILSSPRTIPTFSRAT</sequence>
<comment type="caution">
    <text evidence="1">The sequence shown here is derived from an EMBL/GenBank/DDBJ whole genome shotgun (WGS) entry which is preliminary data.</text>
</comment>
<evidence type="ECO:0000313" key="2">
    <source>
        <dbReference type="Proteomes" id="UP001148737"/>
    </source>
</evidence>
<reference evidence="1" key="1">
    <citation type="submission" date="2022-07" db="EMBL/GenBank/DDBJ databases">
        <title>Genome Sequence of Lecanicillium saksenae.</title>
        <authorList>
            <person name="Buettner E."/>
        </authorList>
    </citation>
    <scope>NUCLEOTIDE SEQUENCE</scope>
    <source>
        <strain evidence="1">VT-O1</strain>
    </source>
</reference>
<protein>
    <submittedName>
        <fullName evidence="1">Uncharacterized protein</fullName>
    </submittedName>
</protein>
<dbReference type="Proteomes" id="UP001148737">
    <property type="component" value="Unassembled WGS sequence"/>
</dbReference>
<gene>
    <name evidence="1" type="ORF">NLG97_g6570</name>
</gene>
<evidence type="ECO:0000313" key="1">
    <source>
        <dbReference type="EMBL" id="KAJ3486651.1"/>
    </source>
</evidence>
<accession>A0ACC1QQY3</accession>
<proteinExistence type="predicted"/>
<organism evidence="1 2">
    <name type="scientific">Lecanicillium saksenae</name>
    <dbReference type="NCBI Taxonomy" id="468837"/>
    <lineage>
        <taxon>Eukaryota</taxon>
        <taxon>Fungi</taxon>
        <taxon>Dikarya</taxon>
        <taxon>Ascomycota</taxon>
        <taxon>Pezizomycotina</taxon>
        <taxon>Sordariomycetes</taxon>
        <taxon>Hypocreomycetidae</taxon>
        <taxon>Hypocreales</taxon>
        <taxon>Cordycipitaceae</taxon>
        <taxon>Lecanicillium</taxon>
    </lineage>
</organism>
<dbReference type="EMBL" id="JANAKD010000888">
    <property type="protein sequence ID" value="KAJ3486651.1"/>
    <property type="molecule type" value="Genomic_DNA"/>
</dbReference>